<accession>A0A218ML68</accession>
<evidence type="ECO:0000313" key="1">
    <source>
        <dbReference type="EMBL" id="ASF00008.1"/>
    </source>
</evidence>
<sequence length="125" mass="14745">MELKEALKEIFKVAREEFGIQNTPQLHLRQDEENAQGIFGKTAYYDPTEQSIVLYITNRHPKDICRSFAHELVHHHQNERGDLELGDASSPTYAQDDQHMRKMEMEAYLKGNLLFRDWEDKVKNQ</sequence>
<name>A0A218ML68_9VIRU</name>
<protein>
    <recommendedName>
        <fullName evidence="2">IrrE N-terminal-like domain-containing protein</fullName>
    </recommendedName>
</protein>
<reference evidence="1" key="1">
    <citation type="submission" date="2016-10" db="EMBL/GenBank/DDBJ databases">
        <authorList>
            <person name="Varghese N."/>
        </authorList>
    </citation>
    <scope>NUCLEOTIDE SEQUENCE</scope>
</reference>
<proteinExistence type="predicted"/>
<organism evidence="1">
    <name type="scientific">uncultured virus</name>
    <dbReference type="NCBI Taxonomy" id="340016"/>
    <lineage>
        <taxon>Viruses</taxon>
        <taxon>environmental samples</taxon>
    </lineage>
</organism>
<evidence type="ECO:0008006" key="2">
    <source>
        <dbReference type="Google" id="ProtNLM"/>
    </source>
</evidence>
<reference evidence="1" key="2">
    <citation type="journal article" date="2017" name="Nat. Commun.">
        <title>Single-virus genomics reveals hidden cosmopolitan and abundant viruses.</title>
        <authorList>
            <person name="Martinez-Hernandez F."/>
            <person name="Fornas O."/>
            <person name="Lluesma Gomez M."/>
            <person name="Bolduc B."/>
            <person name="de la Cruz Pena M.J."/>
            <person name="Martinez J.M."/>
            <person name="Anton J."/>
            <person name="Gasol J.M."/>
            <person name="Rosselli R."/>
            <person name="Rodriguez-Valera F."/>
            <person name="Sullivan M.B."/>
            <person name="Acinas S.G."/>
            <person name="Martinez-Garcia M."/>
        </authorList>
    </citation>
    <scope>NUCLEOTIDE SEQUENCE</scope>
</reference>
<dbReference type="EMBL" id="KY052811">
    <property type="protein sequence ID" value="ASF00008.1"/>
    <property type="molecule type" value="Genomic_DNA"/>
</dbReference>